<dbReference type="PANTHER" id="PTHR13068">
    <property type="entry name" value="CGI-12 PROTEIN-RELATED"/>
    <property type="match status" value="1"/>
</dbReference>
<dbReference type="GO" id="GO:0009658">
    <property type="term" value="P:chloroplast organization"/>
    <property type="evidence" value="ECO:0000318"/>
    <property type="project" value="GO_Central"/>
</dbReference>
<dbReference type="Pfam" id="PF02536">
    <property type="entry name" value="mTERF"/>
    <property type="match status" value="2"/>
</dbReference>
<dbReference type="GeneID" id="100838072"/>
<dbReference type="FunFam" id="1.25.70.10:FF:000001">
    <property type="entry name" value="Mitochondrial transcription termination factor-like"/>
    <property type="match status" value="1"/>
</dbReference>
<keyword evidence="2" id="KW-0805">Transcription regulation</keyword>
<dbReference type="EMBL" id="CM000880">
    <property type="protein sequence ID" value="KQK18903.1"/>
    <property type="molecule type" value="Genomic_DNA"/>
</dbReference>
<dbReference type="SMART" id="SM00733">
    <property type="entry name" value="Mterf"/>
    <property type="match status" value="5"/>
</dbReference>
<dbReference type="FunFam" id="1.25.70.10:FF:000016">
    <property type="entry name" value="Mitochondrial transcription termination factor-like"/>
    <property type="match status" value="1"/>
</dbReference>
<dbReference type="EnsemblPlants" id="PNT76177">
    <property type="protein sequence ID" value="PNT76177"/>
    <property type="gene ID" value="BRADI_1g45361v3"/>
</dbReference>
<reference evidence="4" key="2">
    <citation type="submission" date="2017-06" db="EMBL/GenBank/DDBJ databases">
        <title>WGS assembly of Brachypodium distachyon.</title>
        <authorList>
            <consortium name="The International Brachypodium Initiative"/>
            <person name="Lucas S."/>
            <person name="Harmon-Smith M."/>
            <person name="Lail K."/>
            <person name="Tice H."/>
            <person name="Grimwood J."/>
            <person name="Bruce D."/>
            <person name="Barry K."/>
            <person name="Shu S."/>
            <person name="Lindquist E."/>
            <person name="Wang M."/>
            <person name="Pitluck S."/>
            <person name="Vogel J.P."/>
            <person name="Garvin D.F."/>
            <person name="Mockler T.C."/>
            <person name="Schmutz J."/>
            <person name="Rokhsar D."/>
            <person name="Bevan M.W."/>
        </authorList>
    </citation>
    <scope>NUCLEOTIDE SEQUENCE</scope>
    <source>
        <strain evidence="4">Bd21</strain>
    </source>
</reference>
<keyword evidence="3" id="KW-0809">Transit peptide</keyword>
<dbReference type="EMBL" id="CM000880">
    <property type="protein sequence ID" value="KQK18904.1"/>
    <property type="molecule type" value="Genomic_DNA"/>
</dbReference>
<keyword evidence="2" id="KW-0804">Transcription</keyword>
<reference evidence="4 5" key="1">
    <citation type="journal article" date="2010" name="Nature">
        <title>Genome sequencing and analysis of the model grass Brachypodium distachyon.</title>
        <authorList>
            <consortium name="International Brachypodium Initiative"/>
        </authorList>
    </citation>
    <scope>NUCLEOTIDE SEQUENCE [LARGE SCALE GENOMIC DNA]</scope>
    <source>
        <strain evidence="4">Bd21</strain>
        <strain evidence="5">cv. Bd21</strain>
    </source>
</reference>
<sequence>MLRLQKRLLSLLRNGSAVPLPTSTLHRHLAATASTSTGSPFSVEDYLVTSCGLTRAQTVRASKHLSHLKSPSNPDAVLAFLSSLGLSGSDVAAVVSADPRFLCSKVDETLAPRVAQLRDLGLSDSDIARLILVGAPVLRSCDIASRLQFWIPLVGSFDELIHLTSRGALGGSSILRRDIDAVVKPNIELLLRCGLSIRDLAKTGLSGMWAIVSSPDKLKVLVRRAEELGVPRGSGQFKYALATVSCMSQEKIASKIELLKKALGCSDDQVKFAVVKHPSILRASDGNLRSTVEFLVTKVGLEPNYIVHRPGLLSYSLEGRLVPRFIIMKILHSKGISVDYCSMAVATESYFISRYIDYYEESVPTLADVYAAARAGKIPSELQP</sequence>
<proteinExistence type="inferred from homology"/>
<dbReference type="EnsemblPlants" id="KQK18903">
    <property type="protein sequence ID" value="KQK18903"/>
    <property type="gene ID" value="BRADI_1g45361v3"/>
</dbReference>
<dbReference type="Gramene" id="KQK18903">
    <property type="protein sequence ID" value="KQK18903"/>
    <property type="gene ID" value="BRADI_1g45361v3"/>
</dbReference>
<dbReference type="OrthoDB" id="785478at2759"/>
<reference evidence="5" key="3">
    <citation type="submission" date="2018-08" db="UniProtKB">
        <authorList>
            <consortium name="EnsemblPlants"/>
        </authorList>
    </citation>
    <scope>IDENTIFICATION</scope>
    <source>
        <strain evidence="5">cv. Bd21</strain>
    </source>
</reference>
<keyword evidence="6" id="KW-1185">Reference proteome</keyword>
<dbReference type="EnsemblPlants" id="KQK18904">
    <property type="protein sequence ID" value="KQK18904"/>
    <property type="gene ID" value="BRADI_1g45361v3"/>
</dbReference>
<dbReference type="AlphaFoldDB" id="A0A0Q3H7B0"/>
<evidence type="ECO:0000313" key="4">
    <source>
        <dbReference type="EMBL" id="KQK18904.1"/>
    </source>
</evidence>
<dbReference type="EMBL" id="CM000880">
    <property type="protein sequence ID" value="PNT76177.1"/>
    <property type="molecule type" value="Genomic_DNA"/>
</dbReference>
<dbReference type="Proteomes" id="UP000008810">
    <property type="component" value="Chromosome 1"/>
</dbReference>
<dbReference type="ExpressionAtlas" id="A0A0Q3H7B0">
    <property type="expression patterns" value="baseline"/>
</dbReference>
<evidence type="ECO:0000313" key="6">
    <source>
        <dbReference type="Proteomes" id="UP000008810"/>
    </source>
</evidence>
<dbReference type="InterPro" id="IPR003690">
    <property type="entry name" value="MTERF"/>
</dbReference>
<evidence type="ECO:0000313" key="5">
    <source>
        <dbReference type="EnsemblPlants" id="KQK18903"/>
    </source>
</evidence>
<dbReference type="RefSeq" id="XP_003564061.1">
    <property type="nucleotide sequence ID" value="XM_003564013.4"/>
</dbReference>
<evidence type="ECO:0000256" key="1">
    <source>
        <dbReference type="ARBA" id="ARBA00007692"/>
    </source>
</evidence>
<dbReference type="PANTHER" id="PTHR13068:SF180">
    <property type="match status" value="1"/>
</dbReference>
<dbReference type="Gramene" id="KQK18904">
    <property type="protein sequence ID" value="KQK18904"/>
    <property type="gene ID" value="BRADI_1g45361v3"/>
</dbReference>
<dbReference type="InterPro" id="IPR038538">
    <property type="entry name" value="MTERF_sf"/>
</dbReference>
<dbReference type="Gramene" id="PNT76177">
    <property type="protein sequence ID" value="PNT76177"/>
    <property type="gene ID" value="BRADI_1g45361v3"/>
</dbReference>
<accession>A0A0Q3H7B0</accession>
<organism evidence="4">
    <name type="scientific">Brachypodium distachyon</name>
    <name type="common">Purple false brome</name>
    <name type="synonym">Trachynia distachya</name>
    <dbReference type="NCBI Taxonomy" id="15368"/>
    <lineage>
        <taxon>Eukaryota</taxon>
        <taxon>Viridiplantae</taxon>
        <taxon>Streptophyta</taxon>
        <taxon>Embryophyta</taxon>
        <taxon>Tracheophyta</taxon>
        <taxon>Spermatophyta</taxon>
        <taxon>Magnoliopsida</taxon>
        <taxon>Liliopsida</taxon>
        <taxon>Poales</taxon>
        <taxon>Poaceae</taxon>
        <taxon>BOP clade</taxon>
        <taxon>Pooideae</taxon>
        <taxon>Stipodae</taxon>
        <taxon>Brachypodieae</taxon>
        <taxon>Brachypodium</taxon>
    </lineage>
</organism>
<comment type="similarity">
    <text evidence="1">Belongs to the mTERF family.</text>
</comment>
<dbReference type="GO" id="GO:0009507">
    <property type="term" value="C:chloroplast"/>
    <property type="evidence" value="ECO:0000318"/>
    <property type="project" value="GO_Central"/>
</dbReference>
<dbReference type="Gene3D" id="1.25.70.10">
    <property type="entry name" value="Transcription termination factor 3, mitochondrial"/>
    <property type="match status" value="2"/>
</dbReference>
<dbReference type="STRING" id="15368.A0A0Q3H7B0"/>
<name>A0A0Q3H7B0_BRADI</name>
<keyword evidence="2" id="KW-0806">Transcription termination</keyword>
<gene>
    <name evidence="5" type="primary">LOC100838072</name>
    <name evidence="4" type="ORF">BRADI_1g45361v3</name>
</gene>
<dbReference type="GO" id="GO:0006353">
    <property type="term" value="P:DNA-templated transcription termination"/>
    <property type="evidence" value="ECO:0007669"/>
    <property type="project" value="UniProtKB-KW"/>
</dbReference>
<protein>
    <submittedName>
        <fullName evidence="4 5">Uncharacterized protein</fullName>
    </submittedName>
</protein>
<dbReference type="GO" id="GO:0003676">
    <property type="term" value="F:nucleic acid binding"/>
    <property type="evidence" value="ECO:0007669"/>
    <property type="project" value="InterPro"/>
</dbReference>
<dbReference type="KEGG" id="bdi:100838072"/>
<evidence type="ECO:0000256" key="2">
    <source>
        <dbReference type="ARBA" id="ARBA00022472"/>
    </source>
</evidence>
<evidence type="ECO:0000256" key="3">
    <source>
        <dbReference type="ARBA" id="ARBA00022946"/>
    </source>
</evidence>